<name>A0A7E4WB94_PANRE</name>
<dbReference type="GO" id="GO:0016020">
    <property type="term" value="C:membrane"/>
    <property type="evidence" value="ECO:0007669"/>
    <property type="project" value="UniProtKB-SubCell"/>
</dbReference>
<evidence type="ECO:0000256" key="5">
    <source>
        <dbReference type="ARBA" id="ARBA00023136"/>
    </source>
</evidence>
<dbReference type="GO" id="GO:0004888">
    <property type="term" value="F:transmembrane signaling receptor activity"/>
    <property type="evidence" value="ECO:0007669"/>
    <property type="project" value="InterPro"/>
</dbReference>
<keyword evidence="5 6" id="KW-0472">Membrane</keyword>
<sequence>MDNETIIVAPLSLLILSDAVLYLNWIGAIFPATVAVFLFYTNFKPAVYGEINVKSSYFNLLASGFAVHAFNIIFWCCLRIVAYDLNSIFTPMGGLVIWYSSYFEGICEFVLACNRCTALTMPMMYKRIWSGFTFVIIILFVYLFPFICNGYTFLTNIHCRLYFFSMECFVFQQQSTFTTAMTLVCLSFASLFVVGIGRLKTKNASKNLNKVSKLLFYQTTFIAACQFCGSTTFAIKHFSAVVLFFLVSHEVRRGYCKFYHLNFLIRRSDTIKIVSHQSTVKPRSNTVVLHL</sequence>
<reference evidence="8" key="2">
    <citation type="submission" date="2020-10" db="UniProtKB">
        <authorList>
            <consortium name="WormBaseParasite"/>
        </authorList>
    </citation>
    <scope>IDENTIFICATION</scope>
</reference>
<feature type="transmembrane region" description="Helical" evidence="6">
    <location>
        <begin position="132"/>
        <end position="154"/>
    </location>
</feature>
<keyword evidence="3 6" id="KW-0812">Transmembrane</keyword>
<feature type="transmembrane region" description="Helical" evidence="6">
    <location>
        <begin position="88"/>
        <end position="111"/>
    </location>
</feature>
<dbReference type="InterPro" id="IPR000609">
    <property type="entry name" value="7TM_GPCR_serpentine_rcpt_Srg"/>
</dbReference>
<evidence type="ECO:0000313" key="8">
    <source>
        <dbReference type="WBParaSite" id="Pan_g9625.t1"/>
    </source>
</evidence>
<evidence type="ECO:0000313" key="7">
    <source>
        <dbReference type="Proteomes" id="UP000492821"/>
    </source>
</evidence>
<evidence type="ECO:0000256" key="6">
    <source>
        <dbReference type="RuleBase" id="RU280813"/>
    </source>
</evidence>
<dbReference type="AlphaFoldDB" id="A0A7E4WB94"/>
<dbReference type="WBParaSite" id="Pan_g9625.t1">
    <property type="protein sequence ID" value="Pan_g9625.t1"/>
    <property type="gene ID" value="Pan_g9625"/>
</dbReference>
<keyword evidence="7" id="KW-1185">Reference proteome</keyword>
<feature type="transmembrane region" description="Helical" evidence="6">
    <location>
        <begin position="174"/>
        <end position="194"/>
    </location>
</feature>
<dbReference type="GO" id="GO:0007606">
    <property type="term" value="P:sensory perception of chemical stimulus"/>
    <property type="evidence" value="ECO:0007669"/>
    <property type="project" value="UniProtKB-UniRule"/>
</dbReference>
<reference evidence="7" key="1">
    <citation type="journal article" date="2013" name="Genetics">
        <title>The draft genome and transcriptome of Panagrellus redivivus are shaped by the harsh demands of a free-living lifestyle.</title>
        <authorList>
            <person name="Srinivasan J."/>
            <person name="Dillman A.R."/>
            <person name="Macchietto M.G."/>
            <person name="Heikkinen L."/>
            <person name="Lakso M."/>
            <person name="Fracchia K.M."/>
            <person name="Antoshechkin I."/>
            <person name="Mortazavi A."/>
            <person name="Wong G."/>
            <person name="Sternberg P.W."/>
        </authorList>
    </citation>
    <scope>NUCLEOTIDE SEQUENCE [LARGE SCALE GENOMIC DNA]</scope>
    <source>
        <strain evidence="7">MT8872</strain>
    </source>
</reference>
<evidence type="ECO:0000256" key="1">
    <source>
        <dbReference type="ARBA" id="ARBA00004141"/>
    </source>
</evidence>
<dbReference type="Proteomes" id="UP000492821">
    <property type="component" value="Unassembled WGS sequence"/>
</dbReference>
<protein>
    <recommendedName>
        <fullName evidence="6">Serpentine receptor class gamma</fullName>
    </recommendedName>
</protein>
<comment type="subcellular location">
    <subcellularLocation>
        <location evidence="1">Membrane</location>
        <topology evidence="1">Multi-pass membrane protein</topology>
    </subcellularLocation>
</comment>
<evidence type="ECO:0000256" key="4">
    <source>
        <dbReference type="ARBA" id="ARBA00022989"/>
    </source>
</evidence>
<comment type="caution">
    <text evidence="6">Lacks conserved residue(s) required for the propagation of feature annotation.</text>
</comment>
<feature type="transmembrane region" description="Helical" evidence="6">
    <location>
        <begin position="20"/>
        <end position="40"/>
    </location>
</feature>
<feature type="transmembrane region" description="Helical" evidence="6">
    <location>
        <begin position="60"/>
        <end position="82"/>
    </location>
</feature>
<keyword evidence="4 6" id="KW-1133">Transmembrane helix</keyword>
<proteinExistence type="inferred from homology"/>
<comment type="similarity">
    <text evidence="2 6">Belongs to the nematode receptor-like protein srg family.</text>
</comment>
<organism evidence="7 8">
    <name type="scientific">Panagrellus redivivus</name>
    <name type="common">Microworm</name>
    <dbReference type="NCBI Taxonomy" id="6233"/>
    <lineage>
        <taxon>Eukaryota</taxon>
        <taxon>Metazoa</taxon>
        <taxon>Ecdysozoa</taxon>
        <taxon>Nematoda</taxon>
        <taxon>Chromadorea</taxon>
        <taxon>Rhabditida</taxon>
        <taxon>Tylenchina</taxon>
        <taxon>Panagrolaimomorpha</taxon>
        <taxon>Panagrolaimoidea</taxon>
        <taxon>Panagrolaimidae</taxon>
        <taxon>Panagrellus</taxon>
    </lineage>
</organism>
<dbReference type="Pfam" id="PF02118">
    <property type="entry name" value="Srg"/>
    <property type="match status" value="1"/>
</dbReference>
<evidence type="ECO:0000256" key="3">
    <source>
        <dbReference type="ARBA" id="ARBA00022692"/>
    </source>
</evidence>
<evidence type="ECO:0000256" key="2">
    <source>
        <dbReference type="ARBA" id="ARBA00005692"/>
    </source>
</evidence>
<accession>A0A7E4WB94</accession>